<dbReference type="SUPFAM" id="SSF51735">
    <property type="entry name" value="NAD(P)-binding Rossmann-fold domains"/>
    <property type="match status" value="1"/>
</dbReference>
<protein>
    <submittedName>
        <fullName evidence="4">Short-chain dehydrogenase/reductase family 9C member 7</fullName>
    </submittedName>
</protein>
<evidence type="ECO:0000256" key="2">
    <source>
        <dbReference type="SAM" id="Phobius"/>
    </source>
</evidence>
<dbReference type="GO" id="GO:0016491">
    <property type="term" value="F:oxidoreductase activity"/>
    <property type="evidence" value="ECO:0007669"/>
    <property type="project" value="UniProtKB-KW"/>
</dbReference>
<evidence type="ECO:0000313" key="3">
    <source>
        <dbReference type="Proteomes" id="UP000694867"/>
    </source>
</evidence>
<gene>
    <name evidence="4" type="primary">LOC100899964</name>
</gene>
<dbReference type="GeneID" id="100899964"/>
<dbReference type="InterPro" id="IPR036291">
    <property type="entry name" value="NAD(P)-bd_dom_sf"/>
</dbReference>
<dbReference type="PANTHER" id="PTHR43313:SF36">
    <property type="entry name" value="D-BETA-HYDROXYBUTYRATE DEHYDROGENASE, MITOCHONDRIAL"/>
    <property type="match status" value="1"/>
</dbReference>
<keyword evidence="2" id="KW-0812">Transmembrane</keyword>
<dbReference type="GO" id="GO:0008202">
    <property type="term" value="P:steroid metabolic process"/>
    <property type="evidence" value="ECO:0007669"/>
    <property type="project" value="TreeGrafter"/>
</dbReference>
<keyword evidence="1" id="KW-0560">Oxidoreductase</keyword>
<name>A0AAJ6QQN8_9ACAR</name>
<proteinExistence type="predicted"/>
<dbReference type="AlphaFoldDB" id="A0AAJ6QQN8"/>
<keyword evidence="3" id="KW-1185">Reference proteome</keyword>
<dbReference type="InterPro" id="IPR002347">
    <property type="entry name" value="SDR_fam"/>
</dbReference>
<organism evidence="3 4">
    <name type="scientific">Galendromus occidentalis</name>
    <name type="common">western predatory mite</name>
    <dbReference type="NCBI Taxonomy" id="34638"/>
    <lineage>
        <taxon>Eukaryota</taxon>
        <taxon>Metazoa</taxon>
        <taxon>Ecdysozoa</taxon>
        <taxon>Arthropoda</taxon>
        <taxon>Chelicerata</taxon>
        <taxon>Arachnida</taxon>
        <taxon>Acari</taxon>
        <taxon>Parasitiformes</taxon>
        <taxon>Mesostigmata</taxon>
        <taxon>Gamasina</taxon>
        <taxon>Phytoseioidea</taxon>
        <taxon>Phytoseiidae</taxon>
        <taxon>Typhlodrominae</taxon>
        <taxon>Galendromus</taxon>
    </lineage>
</organism>
<dbReference type="Gene3D" id="3.40.50.720">
    <property type="entry name" value="NAD(P)-binding Rossmann-like Domain"/>
    <property type="match status" value="1"/>
</dbReference>
<keyword evidence="2" id="KW-1133">Transmembrane helix</keyword>
<reference evidence="4" key="1">
    <citation type="submission" date="2025-08" db="UniProtKB">
        <authorList>
            <consortium name="RefSeq"/>
        </authorList>
    </citation>
    <scope>IDENTIFICATION</scope>
</reference>
<evidence type="ECO:0000313" key="4">
    <source>
        <dbReference type="RefSeq" id="XP_003740749.1"/>
    </source>
</evidence>
<dbReference type="PANTHER" id="PTHR43313">
    <property type="entry name" value="SHORT-CHAIN DEHYDROGENASE/REDUCTASE FAMILY 9C"/>
    <property type="match status" value="1"/>
</dbReference>
<dbReference type="Pfam" id="PF00106">
    <property type="entry name" value="adh_short"/>
    <property type="match status" value="1"/>
</dbReference>
<sequence length="370" mass="41326">MQSVRLWVWLLSALVSILISKQTHLIFHLSQLLDFLSVPQWIYLLPISLTLAWGIAQVCFIWLNTLKIPSRGKAVFITGCDSGFGHHLALRLRDRGFLVFAGCLFPQGEGASRLIKSSQKTRGDGAILVVPCDVTSEDSLKEAVNFVSTNLRGKALWAVVANAGILTSGYVEWASMSKLQRMFDVNVFGVMRTIRAFVPFLRTSKGRVVVTTSWAAHFAAPNLVSYAMTKHAVLALCNGLRAELLPFGIEVSSIEPNMYKTSIIPPSSDELDELWASLTDEQQTAYGDALLKKSHQMLKDFAHLCESDLTFPINTFEHAIVSRFPKPSYQSDRLSMLILSKIVLFLPEQFNDFLLQNVNRLLSLGRLLHN</sequence>
<dbReference type="KEGG" id="goe:100899964"/>
<dbReference type="RefSeq" id="XP_003740749.1">
    <property type="nucleotide sequence ID" value="XM_003740701.3"/>
</dbReference>
<dbReference type="PRINTS" id="PR00081">
    <property type="entry name" value="GDHRDH"/>
</dbReference>
<dbReference type="Proteomes" id="UP000694867">
    <property type="component" value="Unplaced"/>
</dbReference>
<dbReference type="PROSITE" id="PS00061">
    <property type="entry name" value="ADH_SHORT"/>
    <property type="match status" value="1"/>
</dbReference>
<dbReference type="InterPro" id="IPR020904">
    <property type="entry name" value="Sc_DH/Rdtase_CS"/>
</dbReference>
<keyword evidence="2" id="KW-0472">Membrane</keyword>
<accession>A0AAJ6QQN8</accession>
<feature type="transmembrane region" description="Helical" evidence="2">
    <location>
        <begin position="41"/>
        <end position="63"/>
    </location>
</feature>
<evidence type="ECO:0000256" key="1">
    <source>
        <dbReference type="ARBA" id="ARBA00023002"/>
    </source>
</evidence>